<evidence type="ECO:0000256" key="1">
    <source>
        <dbReference type="ARBA" id="ARBA00010333"/>
    </source>
</evidence>
<sequence>MDPAFMKDALVIGMPAHPIKRSQKSLLALFLMFFVALDLSSTASAAECKTLTASGNSEYPPLLWRDRENPKALLGLSVEVLSEALKSKQINLKARYVGPWSRAQALAKSGDIDLLAGAFKTAERLQYMDYVEPPILEVPSVLFVLHGKRFPFTTWEHLKSKHGATLINNSFGEKFDRFAAEHLQIYGVRSVKLAFNLLLAERTDYVLYELYPGLAYAREMAIEHKIEYLQKPVNAEGLYFTIAKRSPCNTPELKSFIRKTIIQFHQSGAQENLLNKYLGLWQQQATLKAPPP</sequence>
<feature type="domain" description="Solute-binding protein family 3/N-terminal" evidence="3">
    <location>
        <begin position="56"/>
        <end position="279"/>
    </location>
</feature>
<dbReference type="PANTHER" id="PTHR35936:SF6">
    <property type="entry name" value="AMINO ACID ABC TRANSPORTER SUBSTRATE-BINDING PAAT FAMILY PROTEIN"/>
    <property type="match status" value="1"/>
</dbReference>
<organism evidence="4 5">
    <name type="scientific">Zooshikella ganghwensis</name>
    <dbReference type="NCBI Taxonomy" id="202772"/>
    <lineage>
        <taxon>Bacteria</taxon>
        <taxon>Pseudomonadati</taxon>
        <taxon>Pseudomonadota</taxon>
        <taxon>Gammaproteobacteria</taxon>
        <taxon>Oceanospirillales</taxon>
        <taxon>Zooshikellaceae</taxon>
        <taxon>Zooshikella</taxon>
    </lineage>
</organism>
<comment type="similarity">
    <text evidence="1">Belongs to the bacterial solute-binding protein 3 family.</text>
</comment>
<evidence type="ECO:0000256" key="2">
    <source>
        <dbReference type="ARBA" id="ARBA00022729"/>
    </source>
</evidence>
<proteinExistence type="inferred from homology"/>
<comment type="caution">
    <text evidence="4">The sequence shown here is derived from an EMBL/GenBank/DDBJ whole genome shotgun (WGS) entry which is preliminary data.</text>
</comment>
<dbReference type="InterPro" id="IPR001638">
    <property type="entry name" value="Solute-binding_3/MltF_N"/>
</dbReference>
<gene>
    <name evidence="4" type="ORF">B9G39_17110</name>
</gene>
<name>A0A4P9VNI7_9GAMM</name>
<keyword evidence="5" id="KW-1185">Reference proteome</keyword>
<dbReference type="SUPFAM" id="SSF53850">
    <property type="entry name" value="Periplasmic binding protein-like II"/>
    <property type="match status" value="1"/>
</dbReference>
<dbReference type="Gene3D" id="3.40.190.10">
    <property type="entry name" value="Periplasmic binding protein-like II"/>
    <property type="match status" value="2"/>
</dbReference>
<dbReference type="AlphaFoldDB" id="A0A4P9VNI7"/>
<keyword evidence="2" id="KW-0732">Signal</keyword>
<dbReference type="PANTHER" id="PTHR35936">
    <property type="entry name" value="MEMBRANE-BOUND LYTIC MUREIN TRANSGLYCOSYLASE F"/>
    <property type="match status" value="1"/>
</dbReference>
<protein>
    <submittedName>
        <fullName evidence="4">Amino acid ABC transporter substrate-binding protein</fullName>
    </submittedName>
</protein>
<dbReference type="Proteomes" id="UP000257039">
    <property type="component" value="Unassembled WGS sequence"/>
</dbReference>
<evidence type="ECO:0000259" key="3">
    <source>
        <dbReference type="Pfam" id="PF00497"/>
    </source>
</evidence>
<reference evidence="4 5" key="1">
    <citation type="submission" date="2017-04" db="EMBL/GenBank/DDBJ databases">
        <title>Draft genome sequence of Zooshikella ganghwensis VG4 isolated from Red Sea sediments.</title>
        <authorList>
            <person name="Rehman Z."/>
            <person name="Alam I."/>
            <person name="Kamau A."/>
            <person name="Bajic V."/>
            <person name="Leiknes T."/>
        </authorList>
    </citation>
    <scope>NUCLEOTIDE SEQUENCE [LARGE SCALE GENOMIC DNA]</scope>
    <source>
        <strain evidence="4 5">VG4</strain>
    </source>
</reference>
<evidence type="ECO:0000313" key="5">
    <source>
        <dbReference type="Proteomes" id="UP000257039"/>
    </source>
</evidence>
<evidence type="ECO:0000313" key="4">
    <source>
        <dbReference type="EMBL" id="RDH45015.1"/>
    </source>
</evidence>
<accession>A0A4P9VNI7</accession>
<dbReference type="Pfam" id="PF00497">
    <property type="entry name" value="SBP_bac_3"/>
    <property type="match status" value="1"/>
</dbReference>
<dbReference type="EMBL" id="NDXW01000001">
    <property type="protein sequence ID" value="RDH45015.1"/>
    <property type="molecule type" value="Genomic_DNA"/>
</dbReference>